<dbReference type="InterPro" id="IPR015816">
    <property type="entry name" value="Vitellinogen_b-sht_N"/>
</dbReference>
<dbReference type="Gene3D" id="2.30.230.10">
    <property type="entry name" value="Lipovitellin, beta-sheet shell regions, chain A"/>
    <property type="match status" value="1"/>
</dbReference>
<protein>
    <recommendedName>
        <fullName evidence="3">Vitellogenin domain-containing protein</fullName>
    </recommendedName>
</protein>
<comment type="caution">
    <text evidence="1">The sequence shown here is derived from an EMBL/GenBank/DDBJ whole genome shotgun (WGS) entry which is preliminary data.</text>
</comment>
<reference evidence="1 2" key="1">
    <citation type="submission" date="2022-12" db="EMBL/GenBank/DDBJ databases">
        <title>Chromosome-level genome of Tegillarca granosa.</title>
        <authorList>
            <person name="Kim J."/>
        </authorList>
    </citation>
    <scope>NUCLEOTIDE SEQUENCE [LARGE SCALE GENOMIC DNA]</scope>
    <source>
        <strain evidence="1">Teg-2019</strain>
        <tissue evidence="1">Adductor muscle</tissue>
    </source>
</reference>
<name>A0ABQ9FTC7_TEGGR</name>
<evidence type="ECO:0000313" key="2">
    <source>
        <dbReference type="Proteomes" id="UP001217089"/>
    </source>
</evidence>
<evidence type="ECO:0000313" key="1">
    <source>
        <dbReference type="EMBL" id="KAJ8320504.1"/>
    </source>
</evidence>
<keyword evidence="2" id="KW-1185">Reference proteome</keyword>
<dbReference type="EMBL" id="JARBDR010000141">
    <property type="protein sequence ID" value="KAJ8320504.1"/>
    <property type="molecule type" value="Genomic_DNA"/>
</dbReference>
<proteinExistence type="predicted"/>
<organism evidence="1 2">
    <name type="scientific">Tegillarca granosa</name>
    <name type="common">Malaysian cockle</name>
    <name type="synonym">Anadara granosa</name>
    <dbReference type="NCBI Taxonomy" id="220873"/>
    <lineage>
        <taxon>Eukaryota</taxon>
        <taxon>Metazoa</taxon>
        <taxon>Spiralia</taxon>
        <taxon>Lophotrochozoa</taxon>
        <taxon>Mollusca</taxon>
        <taxon>Bivalvia</taxon>
        <taxon>Autobranchia</taxon>
        <taxon>Pteriomorphia</taxon>
        <taxon>Arcoida</taxon>
        <taxon>Arcoidea</taxon>
        <taxon>Arcidae</taxon>
        <taxon>Tegillarca</taxon>
    </lineage>
</organism>
<accession>A0ABQ9FTC7</accession>
<dbReference type="SUPFAM" id="SSF48431">
    <property type="entry name" value="Lipovitellin-phosvitin complex, superhelical domain"/>
    <property type="match status" value="1"/>
</dbReference>
<sequence>MDWSVFRLSSFILVFVAVTIETKYIHFKEGYEYQYNFVSDAEIKNVGKFRIGAKISYTNIRTTDEGQELLLRIYAFHFAPINDPDIKGHDWDLSKWFSFVITSHGEILQVYHPAEDGSVLATKKGFAALLASRLHDETEVEGRFHQGGWHYSVEELGHEGLHNATYTVTPTNEGKAFKKVRHEHPVKNAKFNYEKTMHFHDELGTIHKVLIEEDFTAPMTTQQGFDPHYGMRKVKPVNEFSTMAYPEMSAISKGQLHFLTRVSAKYYIKPTDDMLTSSIHVDNVKPYRRKYKNIKQARKEIYGNLTCMFNQPEKGSPDLNKCFSDIVEILKSLTDEQQTEIAEYYFVRLRPVLTRNRADTEAILDAFGILNTNHSQFLLNKLILLNPKPDVVLIQRLLFHIVAADTIPYEPMLITLEDICFNSNKFPKQMFQNDTYYRALLTLGSVAGKLDQAGYKKRALWITNNVHNMLGMHDPWKYRKKREVMTEKEMLLYDLHRVVLLETLGNAKLDVSYDYIISHINSTNSPWIKRAGVHALRGYKHQQAADDMLYSALYDEDENVRYEALLLYQAHPKSRMITPLNNKFSTKDNKTSVIDPYSSGITDVDFHHIQRRSVWKGLEFRLQSPSVDWLKMIGSTTVGASFGIIMANLLDFKIAPLSGHLRIVVHDEAFARVHLGFMGINLDFFVGQTLL</sequence>
<dbReference type="Proteomes" id="UP001217089">
    <property type="component" value="Unassembled WGS sequence"/>
</dbReference>
<gene>
    <name evidence="1" type="ORF">KUTeg_002091</name>
</gene>
<dbReference type="InterPro" id="IPR011030">
    <property type="entry name" value="Lipovitellin_superhlx_dom"/>
</dbReference>
<dbReference type="Gene3D" id="1.25.10.20">
    <property type="entry name" value="Vitellinogen, superhelical"/>
    <property type="match status" value="1"/>
</dbReference>
<evidence type="ECO:0008006" key="3">
    <source>
        <dbReference type="Google" id="ProtNLM"/>
    </source>
</evidence>